<gene>
    <name evidence="2" type="ORF">J1N35_036489</name>
</gene>
<dbReference type="GO" id="GO:0004523">
    <property type="term" value="F:RNA-DNA hybrid ribonuclease activity"/>
    <property type="evidence" value="ECO:0007669"/>
    <property type="project" value="InterPro"/>
</dbReference>
<name>A0A9D3UIV6_9ROSI</name>
<dbReference type="CDD" id="cd06222">
    <property type="entry name" value="RNase_H_like"/>
    <property type="match status" value="1"/>
</dbReference>
<dbReference type="GO" id="GO:0003676">
    <property type="term" value="F:nucleic acid binding"/>
    <property type="evidence" value="ECO:0007669"/>
    <property type="project" value="InterPro"/>
</dbReference>
<reference evidence="2 3" key="1">
    <citation type="journal article" date="2021" name="Plant Biotechnol. J.">
        <title>Multi-omics assisted identification of the key and species-specific regulatory components of drought-tolerant mechanisms in Gossypium stocksii.</title>
        <authorList>
            <person name="Yu D."/>
            <person name="Ke L."/>
            <person name="Zhang D."/>
            <person name="Wu Y."/>
            <person name="Sun Y."/>
            <person name="Mei J."/>
            <person name="Sun J."/>
            <person name="Sun Y."/>
        </authorList>
    </citation>
    <scope>NUCLEOTIDE SEQUENCE [LARGE SCALE GENOMIC DNA]</scope>
    <source>
        <strain evidence="3">cv. E1</strain>
        <tissue evidence="2">Leaf</tissue>
    </source>
</reference>
<accession>A0A9D3UIV6</accession>
<proteinExistence type="predicted"/>
<dbReference type="Pfam" id="PF13456">
    <property type="entry name" value="RVT_3"/>
    <property type="match status" value="1"/>
</dbReference>
<evidence type="ECO:0000259" key="1">
    <source>
        <dbReference type="Pfam" id="PF13456"/>
    </source>
</evidence>
<dbReference type="Proteomes" id="UP000828251">
    <property type="component" value="Unassembled WGS sequence"/>
</dbReference>
<dbReference type="AlphaFoldDB" id="A0A9D3UIV6"/>
<dbReference type="InterPro" id="IPR002156">
    <property type="entry name" value="RNaseH_domain"/>
</dbReference>
<dbReference type="OrthoDB" id="994530at2759"/>
<sequence>MWALMWIRSMQKELRVDERSCVEFEDEVRCGGVLRDSDGVAKALFSGPFATKDSFAAKVGAIIIALDVFLAMGWKGESSLSIEVRSIEVFNWVVNKGSRPWLPHTVFEEMGSRVSRVGYVSFSKADKQGNMMAFALEVASMKKFDVFKAWW</sequence>
<protein>
    <recommendedName>
        <fullName evidence="1">RNase H type-1 domain-containing protein</fullName>
    </recommendedName>
</protein>
<comment type="caution">
    <text evidence="2">The sequence shown here is derived from an EMBL/GenBank/DDBJ whole genome shotgun (WGS) entry which is preliminary data.</text>
</comment>
<dbReference type="EMBL" id="JAIQCV010000011">
    <property type="protein sequence ID" value="KAH1045705.1"/>
    <property type="molecule type" value="Genomic_DNA"/>
</dbReference>
<dbReference type="InterPro" id="IPR044730">
    <property type="entry name" value="RNase_H-like_dom_plant"/>
</dbReference>
<feature type="domain" description="RNase H type-1" evidence="1">
    <location>
        <begin position="29"/>
        <end position="136"/>
    </location>
</feature>
<keyword evidence="3" id="KW-1185">Reference proteome</keyword>
<evidence type="ECO:0000313" key="3">
    <source>
        <dbReference type="Proteomes" id="UP000828251"/>
    </source>
</evidence>
<evidence type="ECO:0000313" key="2">
    <source>
        <dbReference type="EMBL" id="KAH1045705.1"/>
    </source>
</evidence>
<organism evidence="2 3">
    <name type="scientific">Gossypium stocksii</name>
    <dbReference type="NCBI Taxonomy" id="47602"/>
    <lineage>
        <taxon>Eukaryota</taxon>
        <taxon>Viridiplantae</taxon>
        <taxon>Streptophyta</taxon>
        <taxon>Embryophyta</taxon>
        <taxon>Tracheophyta</taxon>
        <taxon>Spermatophyta</taxon>
        <taxon>Magnoliopsida</taxon>
        <taxon>eudicotyledons</taxon>
        <taxon>Gunneridae</taxon>
        <taxon>Pentapetalae</taxon>
        <taxon>rosids</taxon>
        <taxon>malvids</taxon>
        <taxon>Malvales</taxon>
        <taxon>Malvaceae</taxon>
        <taxon>Malvoideae</taxon>
        <taxon>Gossypium</taxon>
    </lineage>
</organism>